<dbReference type="GO" id="GO:0005576">
    <property type="term" value="C:extracellular region"/>
    <property type="evidence" value="ECO:0007669"/>
    <property type="project" value="TreeGrafter"/>
</dbReference>
<evidence type="ECO:0000256" key="2">
    <source>
        <dbReference type="ARBA" id="ARBA00022722"/>
    </source>
</evidence>
<keyword evidence="3 8" id="KW-0732">Signal</keyword>
<evidence type="ECO:0000256" key="6">
    <source>
        <dbReference type="ARBA" id="ARBA00025641"/>
    </source>
</evidence>
<name>A0A808U708_FRAVI</name>
<dbReference type="CDD" id="cd00374">
    <property type="entry name" value="RNase_T2"/>
    <property type="match status" value="1"/>
</dbReference>
<evidence type="ECO:0000256" key="1">
    <source>
        <dbReference type="ARBA" id="ARBA00007469"/>
    </source>
</evidence>
<dbReference type="EMBL" id="KY962666">
    <property type="protein sequence ID" value="AWR93158.1"/>
    <property type="molecule type" value="mRNA"/>
</dbReference>
<keyword evidence="2" id="KW-0540">Nuclease</keyword>
<dbReference type="InterPro" id="IPR001568">
    <property type="entry name" value="RNase_T2-like"/>
</dbReference>
<feature type="chain" id="PRO_5036408013" evidence="8">
    <location>
        <begin position="25"/>
        <end position="221"/>
    </location>
</feature>
<sequence length="221" mass="25634">MAMSRSSITLIVLAFALCFTMSIGSYQYFKFVVQWPPAHCRFFKCRYSNPPQIYTIHGLWPSNRSNAIGNKCHGSPFQQPAPPLEANLKISWPNLENTSDLQFWERQWDRHGMCSEPTFTQTQYFTRAHEIWMTDDINVTDILRKVNVLSGTQKEYAEIEYPIELKIQKTPLLRCLNQKNSQSHSQMLHEVVICWDHKAKKMTDCNAAEATCSRKSPIDIL</sequence>
<proteinExistence type="evidence at transcript level"/>
<reference evidence="9" key="1">
    <citation type="submission" date="2017-04" db="EMBL/GenBank/DDBJ databases">
        <authorList>
            <person name="Ge C."/>
            <person name="Qiao Y."/>
        </authorList>
    </citation>
    <scope>NUCLEOTIDE SEQUENCE</scope>
</reference>
<dbReference type="GO" id="GO:0003723">
    <property type="term" value="F:RNA binding"/>
    <property type="evidence" value="ECO:0007669"/>
    <property type="project" value="InterPro"/>
</dbReference>
<dbReference type="Gene3D" id="3.90.730.10">
    <property type="entry name" value="Ribonuclease T2-like"/>
    <property type="match status" value="1"/>
</dbReference>
<dbReference type="GO" id="GO:0033897">
    <property type="term" value="F:ribonuclease T2 activity"/>
    <property type="evidence" value="ECO:0007669"/>
    <property type="project" value="InterPro"/>
</dbReference>
<protein>
    <submittedName>
        <fullName evidence="9">Sa-RNase</fullName>
    </submittedName>
    <submittedName>
        <fullName evidence="10">Sb-RNase</fullName>
    </submittedName>
</protein>
<keyword evidence="4" id="KW-0325">Glycoprotein</keyword>
<comment type="function">
    <text evidence="6">Self-incompatibility (SI) is the inherited ability of a flowering plant to prevent self-fertilization by discriminating between self and non-self pollen during pollination. In many species, self-incompatibility is controlled by the single, multiallelic locus S.</text>
</comment>
<reference evidence="10" key="2">
    <citation type="submission" date="2020-11" db="EMBL/GenBank/DDBJ databases">
        <authorList>
            <person name="Ke J."/>
        </authorList>
    </citation>
    <scope>NUCLEOTIDE SEQUENCE</scope>
    <source>
        <tissue evidence="10">Style</tissue>
    </source>
</reference>
<dbReference type="EMBL" id="MW223018">
    <property type="protein sequence ID" value="QYW15020.1"/>
    <property type="molecule type" value="mRNA"/>
</dbReference>
<evidence type="ECO:0000313" key="9">
    <source>
        <dbReference type="EMBL" id="AWR93158.1"/>
    </source>
</evidence>
<accession>A0A808U708</accession>
<dbReference type="GO" id="GO:0006401">
    <property type="term" value="P:RNA catabolic process"/>
    <property type="evidence" value="ECO:0007669"/>
    <property type="project" value="TreeGrafter"/>
</dbReference>
<comment type="similarity">
    <text evidence="1 7">Belongs to the RNase T2 family.</text>
</comment>
<keyword evidence="5" id="KW-0456">Lyase</keyword>
<evidence type="ECO:0000256" key="5">
    <source>
        <dbReference type="ARBA" id="ARBA00023239"/>
    </source>
</evidence>
<dbReference type="PANTHER" id="PTHR11240:SF18">
    <property type="entry name" value="OS07G0630400 PROTEIN"/>
    <property type="match status" value="1"/>
</dbReference>
<dbReference type="Pfam" id="PF00445">
    <property type="entry name" value="Ribonuclease_T2"/>
    <property type="match status" value="1"/>
</dbReference>
<organism evidence="9">
    <name type="scientific">Fragaria viridis</name>
    <name type="common">Wild strawberry</name>
    <dbReference type="NCBI Taxonomy" id="64942"/>
    <lineage>
        <taxon>Eukaryota</taxon>
        <taxon>Viridiplantae</taxon>
        <taxon>Streptophyta</taxon>
        <taxon>Embryophyta</taxon>
        <taxon>Tracheophyta</taxon>
        <taxon>Spermatophyta</taxon>
        <taxon>Magnoliopsida</taxon>
        <taxon>eudicotyledons</taxon>
        <taxon>Gunneridae</taxon>
        <taxon>Pentapetalae</taxon>
        <taxon>rosids</taxon>
        <taxon>fabids</taxon>
        <taxon>Rosales</taxon>
        <taxon>Rosaceae</taxon>
        <taxon>Rosoideae</taxon>
        <taxon>Potentilleae</taxon>
        <taxon>Fragariinae</taxon>
        <taxon>Fragaria</taxon>
    </lineage>
</organism>
<dbReference type="AlphaFoldDB" id="A0A808U708"/>
<dbReference type="PANTHER" id="PTHR11240">
    <property type="entry name" value="RIBONUCLEASE T2"/>
    <property type="match status" value="1"/>
</dbReference>
<dbReference type="InterPro" id="IPR018188">
    <property type="entry name" value="RNase_T2_His_AS_1"/>
</dbReference>
<dbReference type="SMR" id="A0A808U708"/>
<feature type="signal peptide" evidence="8">
    <location>
        <begin position="1"/>
        <end position="24"/>
    </location>
</feature>
<dbReference type="SUPFAM" id="SSF55895">
    <property type="entry name" value="Ribonuclease Rh-like"/>
    <property type="match status" value="1"/>
</dbReference>
<evidence type="ECO:0000313" key="10">
    <source>
        <dbReference type="EMBL" id="QYW15020.1"/>
    </source>
</evidence>
<dbReference type="InterPro" id="IPR036430">
    <property type="entry name" value="RNase_T2-like_sf"/>
</dbReference>
<evidence type="ECO:0000256" key="8">
    <source>
        <dbReference type="SAM" id="SignalP"/>
    </source>
</evidence>
<evidence type="ECO:0000256" key="3">
    <source>
        <dbReference type="ARBA" id="ARBA00022729"/>
    </source>
</evidence>
<keyword evidence="2" id="KW-0378">Hydrolase</keyword>
<evidence type="ECO:0000256" key="4">
    <source>
        <dbReference type="ARBA" id="ARBA00023180"/>
    </source>
</evidence>
<dbReference type="PROSITE" id="PS00530">
    <property type="entry name" value="RNASE_T2_1"/>
    <property type="match status" value="1"/>
</dbReference>
<reference evidence="10" key="3">
    <citation type="journal article" name="Hortic Res">
        <title>Molecular characteristics of S-RNase alleles as the determinant of self-incompatibility in the style of Fragaria viridis.</title>
        <authorList>
            <person name="Du J."/>
            <person name="Ge C."/>
            <person name="Li T."/>
            <person name="Wang S."/>
            <person name="Gao Z."/>
            <person name="Sassa H."/>
            <person name="Qiao Y."/>
        </authorList>
    </citation>
    <scope>NUCLEOTIDE SEQUENCE</scope>
    <source>
        <tissue evidence="10">Style</tissue>
    </source>
</reference>
<evidence type="ECO:0000256" key="7">
    <source>
        <dbReference type="RuleBase" id="RU004328"/>
    </source>
</evidence>